<proteinExistence type="predicted"/>
<name>A0ABY9IFJ2_9ACTN</name>
<gene>
    <name evidence="1" type="ORF">P8A19_00110</name>
</gene>
<dbReference type="EMBL" id="CP120988">
    <property type="protein sequence ID" value="WLQ53963.1"/>
    <property type="molecule type" value="Genomic_DNA"/>
</dbReference>
<reference evidence="1 2" key="1">
    <citation type="submission" date="2023-03" db="EMBL/GenBank/DDBJ databases">
        <title>Isolation and description of six Streptomyces strains from soil environments, able to metabolize different microbial glucans.</title>
        <authorList>
            <person name="Widen T."/>
            <person name="Larsbrink J."/>
        </authorList>
    </citation>
    <scope>NUCLEOTIDE SEQUENCE [LARGE SCALE GENOMIC DNA]</scope>
    <source>
        <strain evidence="1 2">Alt2</strain>
    </source>
</reference>
<evidence type="ECO:0000313" key="2">
    <source>
        <dbReference type="Proteomes" id="UP001235744"/>
    </source>
</evidence>
<sequence>MTPQRMVGDFDCSGEDIERDWVARTGCWSRTERVLLTYDQVRAYELPATKGKQGDPRWPAFADRYGFDPRRPVQWEVEALEPAELQRLVLAAVDPYIDRDVLARQVAREEAQRRALEEFVGRWGAASEGPS</sequence>
<organism evidence="1 2">
    <name type="scientific">Streptomyces poriferorum</name>
    <dbReference type="NCBI Taxonomy" id="2798799"/>
    <lineage>
        <taxon>Bacteria</taxon>
        <taxon>Bacillati</taxon>
        <taxon>Actinomycetota</taxon>
        <taxon>Actinomycetes</taxon>
        <taxon>Kitasatosporales</taxon>
        <taxon>Streptomycetaceae</taxon>
        <taxon>Streptomyces</taxon>
    </lineage>
</organism>
<dbReference type="Proteomes" id="UP001235744">
    <property type="component" value="Chromosome"/>
</dbReference>
<keyword evidence="2" id="KW-1185">Reference proteome</keyword>
<evidence type="ECO:0000313" key="1">
    <source>
        <dbReference type="EMBL" id="WLQ53963.1"/>
    </source>
</evidence>
<accession>A0ABY9IFJ2</accession>
<protein>
    <submittedName>
        <fullName evidence="1">Uncharacterized protein</fullName>
    </submittedName>
</protein>
<dbReference type="RefSeq" id="WP_306072459.1">
    <property type="nucleotide sequence ID" value="NZ_CP120988.1"/>
</dbReference>